<evidence type="ECO:0000256" key="1">
    <source>
        <dbReference type="ARBA" id="ARBA00005189"/>
    </source>
</evidence>
<dbReference type="RefSeq" id="WP_257770697.1">
    <property type="nucleotide sequence ID" value="NZ_CP102480.1"/>
</dbReference>
<dbReference type="PANTHER" id="PTHR44307:SF2">
    <property type="entry name" value="PHOSPHOETHANOLAMINE METHYLTRANSFERASE ISOFORM X1"/>
    <property type="match status" value="1"/>
</dbReference>
<sequence length="307" mass="35291">MAEATRGPQFVRRVRRAWYKILRALSVEEPNFEVEYEPEEEVVEEEVLGPWHPKTIEMIETIWGKGFNMPGGPQHVLTLAKPFALDNQMNLLDISSGMGGGTVAVSSKFGCYATLLENVPELAEISQRNIDMSQVRSKIKLQEFDPAKISLKANSFDCILTREFLFRTEDKTRMLRTIKRAMRMYGQLSLTDFMLASDKDPSPSLKKWIESDPFPIHLWTVDRYHQEIEALGLDVRVSEDISKDYHGYMTRAFQSFIDRYQEGKIKASKNQLPILMGEVERWARLAALLEAGEVQLHRYFALKPVKG</sequence>
<evidence type="ECO:0000313" key="6">
    <source>
        <dbReference type="EMBL" id="UUX51292.1"/>
    </source>
</evidence>
<evidence type="ECO:0000313" key="7">
    <source>
        <dbReference type="Proteomes" id="UP001060336"/>
    </source>
</evidence>
<dbReference type="KEGG" id="naci:NUH88_06255"/>
<organism evidence="6 7">
    <name type="scientific">Nisaea acidiphila</name>
    <dbReference type="NCBI Taxonomy" id="1862145"/>
    <lineage>
        <taxon>Bacteria</taxon>
        <taxon>Pseudomonadati</taxon>
        <taxon>Pseudomonadota</taxon>
        <taxon>Alphaproteobacteria</taxon>
        <taxon>Rhodospirillales</taxon>
        <taxon>Thalassobaculaceae</taxon>
        <taxon>Nisaea</taxon>
    </lineage>
</organism>
<dbReference type="InterPro" id="IPR013216">
    <property type="entry name" value="Methyltransf_11"/>
</dbReference>
<dbReference type="EMBL" id="CP102480">
    <property type="protein sequence ID" value="UUX51292.1"/>
    <property type="molecule type" value="Genomic_DNA"/>
</dbReference>
<accession>A0A9J7AYE6</accession>
<comment type="pathway">
    <text evidence="1">Lipid metabolism.</text>
</comment>
<name>A0A9J7AYE6_9PROT</name>
<dbReference type="GO" id="GO:0008757">
    <property type="term" value="F:S-adenosylmethionine-dependent methyltransferase activity"/>
    <property type="evidence" value="ECO:0007669"/>
    <property type="project" value="InterPro"/>
</dbReference>
<dbReference type="InterPro" id="IPR029063">
    <property type="entry name" value="SAM-dependent_MTases_sf"/>
</dbReference>
<evidence type="ECO:0000259" key="5">
    <source>
        <dbReference type="Pfam" id="PF08241"/>
    </source>
</evidence>
<keyword evidence="7" id="KW-1185">Reference proteome</keyword>
<dbReference type="CDD" id="cd02440">
    <property type="entry name" value="AdoMet_MTases"/>
    <property type="match status" value="1"/>
</dbReference>
<comment type="pathway">
    <text evidence="4">Phospholipid metabolism.</text>
</comment>
<dbReference type="Pfam" id="PF08241">
    <property type="entry name" value="Methyltransf_11"/>
    <property type="match status" value="1"/>
</dbReference>
<dbReference type="Gene3D" id="3.40.50.150">
    <property type="entry name" value="Vaccinia Virus protein VP39"/>
    <property type="match status" value="1"/>
</dbReference>
<proteinExistence type="predicted"/>
<feature type="domain" description="Methyltransferase type 11" evidence="5">
    <location>
        <begin position="92"/>
        <end position="188"/>
    </location>
</feature>
<reference evidence="6" key="1">
    <citation type="submission" date="2022-08" db="EMBL/GenBank/DDBJ databases">
        <title>Nisaea acidiphila sp. nov., isolated from a marine algal debris and emended description of the genus Nisaea Urios et al. 2008.</title>
        <authorList>
            <person name="Kwon K."/>
        </authorList>
    </citation>
    <scope>NUCLEOTIDE SEQUENCE</scope>
    <source>
        <strain evidence="6">MEBiC11861</strain>
    </source>
</reference>
<gene>
    <name evidence="6" type="ORF">NUH88_06255</name>
</gene>
<evidence type="ECO:0000256" key="4">
    <source>
        <dbReference type="ARBA" id="ARBA00025707"/>
    </source>
</evidence>
<dbReference type="GO" id="GO:0032259">
    <property type="term" value="P:methylation"/>
    <property type="evidence" value="ECO:0007669"/>
    <property type="project" value="UniProtKB-KW"/>
</dbReference>
<keyword evidence="3" id="KW-0808">Transferase</keyword>
<dbReference type="AlphaFoldDB" id="A0A9J7AYE6"/>
<protein>
    <submittedName>
        <fullName evidence="6">Methyltransferase domain-containing protein</fullName>
    </submittedName>
</protein>
<evidence type="ECO:0000256" key="3">
    <source>
        <dbReference type="ARBA" id="ARBA00022679"/>
    </source>
</evidence>
<keyword evidence="2 6" id="KW-0489">Methyltransferase</keyword>
<dbReference type="Proteomes" id="UP001060336">
    <property type="component" value="Chromosome"/>
</dbReference>
<evidence type="ECO:0000256" key="2">
    <source>
        <dbReference type="ARBA" id="ARBA00022603"/>
    </source>
</evidence>
<dbReference type="PANTHER" id="PTHR44307">
    <property type="entry name" value="PHOSPHOETHANOLAMINE METHYLTRANSFERASE"/>
    <property type="match status" value="1"/>
</dbReference>
<dbReference type="SUPFAM" id="SSF53335">
    <property type="entry name" value="S-adenosyl-L-methionine-dependent methyltransferases"/>
    <property type="match status" value="1"/>
</dbReference>